<dbReference type="Pfam" id="PF00589">
    <property type="entry name" value="Phage_integrase"/>
    <property type="match status" value="1"/>
</dbReference>
<evidence type="ECO:0000313" key="9">
    <source>
        <dbReference type="EMBL" id="PRX46810.1"/>
    </source>
</evidence>
<evidence type="ECO:0000256" key="1">
    <source>
        <dbReference type="ARBA" id="ARBA00008857"/>
    </source>
</evidence>
<dbReference type="InterPro" id="IPR004107">
    <property type="entry name" value="Integrase_SAM-like_N"/>
</dbReference>
<dbReference type="InterPro" id="IPR011010">
    <property type="entry name" value="DNA_brk_join_enz"/>
</dbReference>
<dbReference type="Pfam" id="PF02899">
    <property type="entry name" value="Phage_int_SAM_1"/>
    <property type="match status" value="1"/>
</dbReference>
<dbReference type="EMBL" id="PVNG01000044">
    <property type="protein sequence ID" value="PRX46810.1"/>
    <property type="molecule type" value="Genomic_DNA"/>
</dbReference>
<dbReference type="PANTHER" id="PTHR30349:SF41">
    <property type="entry name" value="INTEGRASE_RECOMBINASE PROTEIN MJ0367-RELATED"/>
    <property type="match status" value="1"/>
</dbReference>
<keyword evidence="3 5" id="KW-0238">DNA-binding</keyword>
<dbReference type="PROSITE" id="PS51898">
    <property type="entry name" value="TYR_RECOMBINASE"/>
    <property type="match status" value="1"/>
</dbReference>
<dbReference type="InterPro" id="IPR050090">
    <property type="entry name" value="Tyrosine_recombinase_XerCD"/>
</dbReference>
<reference evidence="9 10" key="1">
    <citation type="submission" date="2018-03" db="EMBL/GenBank/DDBJ databases">
        <title>Genomic Encyclopedia of Type Strains, Phase III (KMG-III): the genomes of soil and plant-associated and newly described type strains.</title>
        <authorList>
            <person name="Whitman W."/>
        </authorList>
    </citation>
    <scope>NUCLEOTIDE SEQUENCE [LARGE SCALE GENOMIC DNA]</scope>
    <source>
        <strain evidence="9 10">CGMCC 4.7104</strain>
    </source>
</reference>
<dbReference type="PANTHER" id="PTHR30349">
    <property type="entry name" value="PHAGE INTEGRASE-RELATED"/>
    <property type="match status" value="1"/>
</dbReference>
<dbReference type="InterPro" id="IPR013762">
    <property type="entry name" value="Integrase-like_cat_sf"/>
</dbReference>
<comment type="similarity">
    <text evidence="1">Belongs to the 'phage' integrase family.</text>
</comment>
<dbReference type="SUPFAM" id="SSF56349">
    <property type="entry name" value="DNA breaking-rejoining enzymes"/>
    <property type="match status" value="1"/>
</dbReference>
<evidence type="ECO:0000256" key="6">
    <source>
        <dbReference type="SAM" id="MobiDB-lite"/>
    </source>
</evidence>
<evidence type="ECO:0000256" key="2">
    <source>
        <dbReference type="ARBA" id="ARBA00022908"/>
    </source>
</evidence>
<evidence type="ECO:0000259" key="8">
    <source>
        <dbReference type="PROSITE" id="PS51900"/>
    </source>
</evidence>
<feature type="compositionally biased region" description="Polar residues" evidence="6">
    <location>
        <begin position="420"/>
        <end position="442"/>
    </location>
</feature>
<gene>
    <name evidence="9" type="ORF">B0I32_14427</name>
</gene>
<name>A0A2T0LT12_9ACTN</name>
<feature type="region of interest" description="Disordered" evidence="6">
    <location>
        <begin position="26"/>
        <end position="47"/>
    </location>
</feature>
<evidence type="ECO:0000256" key="5">
    <source>
        <dbReference type="PROSITE-ProRule" id="PRU01248"/>
    </source>
</evidence>
<dbReference type="Proteomes" id="UP000238312">
    <property type="component" value="Unassembled WGS sequence"/>
</dbReference>
<dbReference type="Gene3D" id="1.10.443.10">
    <property type="entry name" value="Intergrase catalytic core"/>
    <property type="match status" value="1"/>
</dbReference>
<dbReference type="AlphaFoldDB" id="A0A2T0LT12"/>
<dbReference type="GO" id="GO:0015074">
    <property type="term" value="P:DNA integration"/>
    <property type="evidence" value="ECO:0007669"/>
    <property type="project" value="UniProtKB-KW"/>
</dbReference>
<keyword evidence="2" id="KW-0229">DNA integration</keyword>
<organism evidence="9 10">
    <name type="scientific">Nonomuraea fuscirosea</name>
    <dbReference type="NCBI Taxonomy" id="1291556"/>
    <lineage>
        <taxon>Bacteria</taxon>
        <taxon>Bacillati</taxon>
        <taxon>Actinomycetota</taxon>
        <taxon>Actinomycetes</taxon>
        <taxon>Streptosporangiales</taxon>
        <taxon>Streptosporangiaceae</taxon>
        <taxon>Nonomuraea</taxon>
    </lineage>
</organism>
<feature type="region of interest" description="Disordered" evidence="6">
    <location>
        <begin position="416"/>
        <end position="478"/>
    </location>
</feature>
<comment type="caution">
    <text evidence="9">The sequence shown here is derived from an EMBL/GenBank/DDBJ whole genome shotgun (WGS) entry which is preliminary data.</text>
</comment>
<dbReference type="Gene3D" id="1.10.150.130">
    <property type="match status" value="1"/>
</dbReference>
<feature type="domain" description="Tyr recombinase" evidence="7">
    <location>
        <begin position="230"/>
        <end position="410"/>
    </location>
</feature>
<sequence>MPGRRTEDAVVTIGENDDVLIPTAVWHSGTGAQGPSTATLAGSGRHGGGGAVGAFGQRAEPPLPPPAPLVDSVGDIAGLRPRRRRRDGGEVPGADVDLIDALPRTDDEPLPGQRASWPTVAAWLRSGKSAATRRARLTDLAKFVRWWAATAPGAGLWQVSEDVLVAYAEQLGTGSGHAAGLTRGGASLADATVKRHISTLKSLYGYAVRRRVIGHSPAAFVDTPEVGKVGTTPALALNEAAALVRGAQKIAERHPVDAAAVMLLATLGLRAGELEGLTVGRLERDAGHWVIRFRLKGGKNIAVPLAAEVMTLLRPLMTGRAPGDLLLLRADGRSFDRWRQQTALRRAARAAGLDLAKLTPHVLRATAATLLRAAGVPVDVVQELLGHASPVTTQRYDRGQTALDGHAAYQLTDLLTTQQPTSGSGDRTAGTSPEVTTSTDASETPATARPRRRPPRHRGAQPLAGRLRKPVDPPRRKR</sequence>
<evidence type="ECO:0000256" key="4">
    <source>
        <dbReference type="ARBA" id="ARBA00023172"/>
    </source>
</evidence>
<dbReference type="GO" id="GO:0006310">
    <property type="term" value="P:DNA recombination"/>
    <property type="evidence" value="ECO:0007669"/>
    <property type="project" value="UniProtKB-KW"/>
</dbReference>
<protein>
    <submittedName>
        <fullName evidence="9">Site-specific recombinase XerD</fullName>
    </submittedName>
</protein>
<accession>A0A2T0LT12</accession>
<feature type="compositionally biased region" description="Basic residues" evidence="6">
    <location>
        <begin position="449"/>
        <end position="459"/>
    </location>
</feature>
<feature type="compositionally biased region" description="Basic and acidic residues" evidence="6">
    <location>
        <begin position="469"/>
        <end position="478"/>
    </location>
</feature>
<evidence type="ECO:0000313" key="10">
    <source>
        <dbReference type="Proteomes" id="UP000238312"/>
    </source>
</evidence>
<evidence type="ECO:0000259" key="7">
    <source>
        <dbReference type="PROSITE" id="PS51898"/>
    </source>
</evidence>
<dbReference type="CDD" id="cd00397">
    <property type="entry name" value="DNA_BRE_C"/>
    <property type="match status" value="1"/>
</dbReference>
<feature type="domain" description="Core-binding (CB)" evidence="8">
    <location>
        <begin position="114"/>
        <end position="208"/>
    </location>
</feature>
<dbReference type="OrthoDB" id="4137935at2"/>
<keyword evidence="4" id="KW-0233">DNA recombination</keyword>
<evidence type="ECO:0000256" key="3">
    <source>
        <dbReference type="ARBA" id="ARBA00023125"/>
    </source>
</evidence>
<dbReference type="InterPro" id="IPR044068">
    <property type="entry name" value="CB"/>
</dbReference>
<dbReference type="GO" id="GO:0003677">
    <property type="term" value="F:DNA binding"/>
    <property type="evidence" value="ECO:0007669"/>
    <property type="project" value="UniProtKB-UniRule"/>
</dbReference>
<dbReference type="InterPro" id="IPR002104">
    <property type="entry name" value="Integrase_catalytic"/>
</dbReference>
<keyword evidence="10" id="KW-1185">Reference proteome</keyword>
<proteinExistence type="inferred from homology"/>
<dbReference type="InterPro" id="IPR010998">
    <property type="entry name" value="Integrase_recombinase_N"/>
</dbReference>
<dbReference type="PROSITE" id="PS51900">
    <property type="entry name" value="CB"/>
    <property type="match status" value="1"/>
</dbReference>